<accession>A0A1I7XX39</accession>
<proteinExistence type="predicted"/>
<reference evidence="2" key="1">
    <citation type="submission" date="2016-11" db="UniProtKB">
        <authorList>
            <consortium name="WormBaseParasite"/>
        </authorList>
    </citation>
    <scope>IDENTIFICATION</scope>
</reference>
<organism evidence="1 2">
    <name type="scientific">Steinernema glaseri</name>
    <dbReference type="NCBI Taxonomy" id="37863"/>
    <lineage>
        <taxon>Eukaryota</taxon>
        <taxon>Metazoa</taxon>
        <taxon>Ecdysozoa</taxon>
        <taxon>Nematoda</taxon>
        <taxon>Chromadorea</taxon>
        <taxon>Rhabditida</taxon>
        <taxon>Tylenchina</taxon>
        <taxon>Panagrolaimomorpha</taxon>
        <taxon>Strongyloidoidea</taxon>
        <taxon>Steinernematidae</taxon>
        <taxon>Steinernema</taxon>
    </lineage>
</organism>
<keyword evidence="1" id="KW-1185">Reference proteome</keyword>
<name>A0A1I7XX39_9BILA</name>
<dbReference type="WBParaSite" id="L893_g10198.t1">
    <property type="protein sequence ID" value="L893_g10198.t1"/>
    <property type="gene ID" value="L893_g10198"/>
</dbReference>
<dbReference type="AlphaFoldDB" id="A0A1I7XX39"/>
<sequence length="136" mass="15250">ATWDRDSWKVHDYNSNFGNNRPDSSVHVKKVIVQFFGENNGLEPALAYSIRGQNTKKANINAYSVVFGDGTLGQASALSAGRDDRVFVVDTLDKAGPALDKIYNDIGGWKRALEYEWNYFIGVFQFPMTYASSKEK</sequence>
<protein>
    <submittedName>
        <fullName evidence="2">ChiA</fullName>
    </submittedName>
</protein>
<dbReference type="Proteomes" id="UP000095287">
    <property type="component" value="Unplaced"/>
</dbReference>
<evidence type="ECO:0000313" key="1">
    <source>
        <dbReference type="Proteomes" id="UP000095287"/>
    </source>
</evidence>
<evidence type="ECO:0000313" key="2">
    <source>
        <dbReference type="WBParaSite" id="L893_g10198.t1"/>
    </source>
</evidence>